<keyword evidence="5" id="KW-1185">Reference proteome</keyword>
<dbReference type="EMBL" id="JANAVB010007199">
    <property type="protein sequence ID" value="KAJ6843489.1"/>
    <property type="molecule type" value="Genomic_DNA"/>
</dbReference>
<reference evidence="3" key="1">
    <citation type="journal article" date="2023" name="GigaByte">
        <title>Genome assembly of the bearded iris, Iris pallida Lam.</title>
        <authorList>
            <person name="Bruccoleri R.E."/>
            <person name="Oakeley E.J."/>
            <person name="Faust A.M.E."/>
            <person name="Altorfer M."/>
            <person name="Dessus-Babus S."/>
            <person name="Burckhardt D."/>
            <person name="Oertli M."/>
            <person name="Naumann U."/>
            <person name="Petersen F."/>
            <person name="Wong J."/>
        </authorList>
    </citation>
    <scope>NUCLEOTIDE SEQUENCE</scope>
    <source>
        <strain evidence="3">GSM-AAB239-AS_SAM_17_03QT</strain>
    </source>
</reference>
<dbReference type="AlphaFoldDB" id="A0AAX6GXN5"/>
<feature type="region of interest" description="Disordered" evidence="1">
    <location>
        <begin position="196"/>
        <end position="220"/>
    </location>
</feature>
<accession>A0AAX6GXN5</accession>
<keyword evidence="2" id="KW-1133">Transmembrane helix</keyword>
<organism evidence="3 5">
    <name type="scientific">Iris pallida</name>
    <name type="common">Sweet iris</name>
    <dbReference type="NCBI Taxonomy" id="29817"/>
    <lineage>
        <taxon>Eukaryota</taxon>
        <taxon>Viridiplantae</taxon>
        <taxon>Streptophyta</taxon>
        <taxon>Embryophyta</taxon>
        <taxon>Tracheophyta</taxon>
        <taxon>Spermatophyta</taxon>
        <taxon>Magnoliopsida</taxon>
        <taxon>Liliopsida</taxon>
        <taxon>Asparagales</taxon>
        <taxon>Iridaceae</taxon>
        <taxon>Iridoideae</taxon>
        <taxon>Irideae</taxon>
        <taxon>Iris</taxon>
    </lineage>
</organism>
<gene>
    <name evidence="4" type="ORF">M6B38_296880</name>
    <name evidence="3" type="ORF">M6B38_341190</name>
</gene>
<feature type="region of interest" description="Disordered" evidence="1">
    <location>
        <begin position="94"/>
        <end position="115"/>
    </location>
</feature>
<dbReference type="EMBL" id="JANAVB010015279">
    <property type="protein sequence ID" value="KAJ6833273.1"/>
    <property type="molecule type" value="Genomic_DNA"/>
</dbReference>
<evidence type="ECO:0000256" key="2">
    <source>
        <dbReference type="SAM" id="Phobius"/>
    </source>
</evidence>
<feature type="region of interest" description="Disordered" evidence="1">
    <location>
        <begin position="1"/>
        <end position="49"/>
    </location>
</feature>
<protein>
    <recommendedName>
        <fullName evidence="6">ZCF37</fullName>
    </recommendedName>
</protein>
<evidence type="ECO:0000313" key="3">
    <source>
        <dbReference type="EMBL" id="KAJ6833273.1"/>
    </source>
</evidence>
<sequence>MFCGTRSFSHVDDGSWAPSPRPKRSKLKKSLSVLDSRAAKPNTNPYSAHGLDKFERLLAELDARKKSVLALKNGSSEDTVRFRYANTDDWIPIVIKRPHPPPPPPPPKEEEKKAAAAAPVAAAAEVEKLEAADGVASAAEDHRKVAEKRRPTRWEWSVQSWAVVVVAVLMCLVFGRAFAVCCATILWYVAPMMKCGESSDNSRRRRKKKYGGRPIGSNLRVTSGCTSMKVKKMGDGSAGSGISA</sequence>
<dbReference type="InterPro" id="IPR045880">
    <property type="entry name" value="ZCF37"/>
</dbReference>
<evidence type="ECO:0000256" key="1">
    <source>
        <dbReference type="SAM" id="MobiDB-lite"/>
    </source>
</evidence>
<dbReference type="Proteomes" id="UP001140949">
    <property type="component" value="Unassembled WGS sequence"/>
</dbReference>
<dbReference type="PANTHER" id="PTHR35275:SF1">
    <property type="entry name" value="OS07G0585900 PROTEIN"/>
    <property type="match status" value="1"/>
</dbReference>
<dbReference type="PANTHER" id="PTHR35275">
    <property type="entry name" value="ZCF37"/>
    <property type="match status" value="1"/>
</dbReference>
<reference evidence="3" key="2">
    <citation type="submission" date="2023-04" db="EMBL/GenBank/DDBJ databases">
        <authorList>
            <person name="Bruccoleri R.E."/>
            <person name="Oakeley E.J."/>
            <person name="Faust A.-M."/>
            <person name="Dessus-Babus S."/>
            <person name="Altorfer M."/>
            <person name="Burckhardt D."/>
            <person name="Oertli M."/>
            <person name="Naumann U."/>
            <person name="Petersen F."/>
            <person name="Wong J."/>
        </authorList>
    </citation>
    <scope>NUCLEOTIDE SEQUENCE</scope>
    <source>
        <strain evidence="3">GSM-AAB239-AS_SAM_17_03QT</strain>
        <tissue evidence="3">Leaf</tissue>
    </source>
</reference>
<evidence type="ECO:0000313" key="5">
    <source>
        <dbReference type="Proteomes" id="UP001140949"/>
    </source>
</evidence>
<feature type="transmembrane region" description="Helical" evidence="2">
    <location>
        <begin position="161"/>
        <end position="189"/>
    </location>
</feature>
<keyword evidence="2" id="KW-0472">Membrane</keyword>
<evidence type="ECO:0008006" key="6">
    <source>
        <dbReference type="Google" id="ProtNLM"/>
    </source>
</evidence>
<evidence type="ECO:0000313" key="4">
    <source>
        <dbReference type="EMBL" id="KAJ6843489.1"/>
    </source>
</evidence>
<name>A0AAX6GXN5_IRIPA</name>
<keyword evidence="2" id="KW-0812">Transmembrane</keyword>
<comment type="caution">
    <text evidence="3">The sequence shown here is derived from an EMBL/GenBank/DDBJ whole genome shotgun (WGS) entry which is preliminary data.</text>
</comment>
<proteinExistence type="predicted"/>